<reference evidence="1 2" key="1">
    <citation type="journal article" date="2014" name="Nat. Commun.">
        <title>Klebsormidium flaccidum genome reveals primary factors for plant terrestrial adaptation.</title>
        <authorList>
            <person name="Hori K."/>
            <person name="Maruyama F."/>
            <person name="Fujisawa T."/>
            <person name="Togashi T."/>
            <person name="Yamamoto N."/>
            <person name="Seo M."/>
            <person name="Sato S."/>
            <person name="Yamada T."/>
            <person name="Mori H."/>
            <person name="Tajima N."/>
            <person name="Moriyama T."/>
            <person name="Ikeuchi M."/>
            <person name="Watanabe M."/>
            <person name="Wada H."/>
            <person name="Kobayashi K."/>
            <person name="Saito M."/>
            <person name="Masuda T."/>
            <person name="Sasaki-Sekimoto Y."/>
            <person name="Mashiguchi K."/>
            <person name="Awai K."/>
            <person name="Shimojima M."/>
            <person name="Masuda S."/>
            <person name="Iwai M."/>
            <person name="Nobusawa T."/>
            <person name="Narise T."/>
            <person name="Kondo S."/>
            <person name="Saito H."/>
            <person name="Sato R."/>
            <person name="Murakawa M."/>
            <person name="Ihara Y."/>
            <person name="Oshima-Yamada Y."/>
            <person name="Ohtaka K."/>
            <person name="Satoh M."/>
            <person name="Sonobe K."/>
            <person name="Ishii M."/>
            <person name="Ohtani R."/>
            <person name="Kanamori-Sato M."/>
            <person name="Honoki R."/>
            <person name="Miyazaki D."/>
            <person name="Mochizuki H."/>
            <person name="Umetsu J."/>
            <person name="Higashi K."/>
            <person name="Shibata D."/>
            <person name="Kamiya Y."/>
            <person name="Sato N."/>
            <person name="Nakamura Y."/>
            <person name="Tabata S."/>
            <person name="Ida S."/>
            <person name="Kurokawa K."/>
            <person name="Ohta H."/>
        </authorList>
    </citation>
    <scope>NUCLEOTIDE SEQUENCE [LARGE SCALE GENOMIC DNA]</scope>
    <source>
        <strain evidence="1 2">NIES-2285</strain>
    </source>
</reference>
<dbReference type="Proteomes" id="UP000054558">
    <property type="component" value="Unassembled WGS sequence"/>
</dbReference>
<name>A0A1Y1HV70_KLENI</name>
<proteinExistence type="predicted"/>
<gene>
    <name evidence="1" type="ORF">KFL_000650040</name>
</gene>
<sequence>MEQSKEVTMAKEIPSIWEWVKLAPRNGKNGIVYLSLVTVKPLSDGTKMKCTVFDPVLEQPKKGAVEVFFYDELHTHKVRRPGRFIDEDWWAAHGPPHMSWEELGGSSRTFSTTAGQCMGLLGAQDPYGIR</sequence>
<evidence type="ECO:0000313" key="2">
    <source>
        <dbReference type="Proteomes" id="UP000054558"/>
    </source>
</evidence>
<evidence type="ECO:0000313" key="1">
    <source>
        <dbReference type="EMBL" id="GAQ80871.1"/>
    </source>
</evidence>
<dbReference type="AlphaFoldDB" id="A0A1Y1HV70"/>
<dbReference type="EMBL" id="DF237014">
    <property type="protein sequence ID" value="GAQ80871.1"/>
    <property type="molecule type" value="Genomic_DNA"/>
</dbReference>
<protein>
    <submittedName>
        <fullName evidence="1">Uncharacterized protein</fullName>
    </submittedName>
</protein>
<keyword evidence="2" id="KW-1185">Reference proteome</keyword>
<organism evidence="1 2">
    <name type="scientific">Klebsormidium nitens</name>
    <name type="common">Green alga</name>
    <name type="synonym">Ulothrix nitens</name>
    <dbReference type="NCBI Taxonomy" id="105231"/>
    <lineage>
        <taxon>Eukaryota</taxon>
        <taxon>Viridiplantae</taxon>
        <taxon>Streptophyta</taxon>
        <taxon>Klebsormidiophyceae</taxon>
        <taxon>Klebsormidiales</taxon>
        <taxon>Klebsormidiaceae</taxon>
        <taxon>Klebsormidium</taxon>
    </lineage>
</organism>
<accession>A0A1Y1HV70</accession>